<protein>
    <submittedName>
        <fullName evidence="2">LuxR C-terminal-related transcriptional regulator</fullName>
    </submittedName>
</protein>
<feature type="domain" description="HTH luxR-type" evidence="1">
    <location>
        <begin position="752"/>
        <end position="817"/>
    </location>
</feature>
<organism evidence="2 3">
    <name type="scientific">Nocardia iowensis</name>
    <dbReference type="NCBI Taxonomy" id="204891"/>
    <lineage>
        <taxon>Bacteria</taxon>
        <taxon>Bacillati</taxon>
        <taxon>Actinomycetota</taxon>
        <taxon>Actinomycetes</taxon>
        <taxon>Mycobacteriales</taxon>
        <taxon>Nocardiaceae</taxon>
        <taxon>Nocardia</taxon>
    </lineage>
</organism>
<accession>A0ABX8RY80</accession>
<name>A0ABX8RY80_NOCIO</name>
<dbReference type="InterPro" id="IPR041664">
    <property type="entry name" value="AAA_16"/>
</dbReference>
<evidence type="ECO:0000313" key="2">
    <source>
        <dbReference type="EMBL" id="QXN94612.1"/>
    </source>
</evidence>
<evidence type="ECO:0000259" key="1">
    <source>
        <dbReference type="PROSITE" id="PS50043"/>
    </source>
</evidence>
<dbReference type="PANTHER" id="PTHR47691:SF3">
    <property type="entry name" value="HTH-TYPE TRANSCRIPTIONAL REGULATOR RV0890C-RELATED"/>
    <property type="match status" value="1"/>
</dbReference>
<proteinExistence type="predicted"/>
<evidence type="ECO:0000313" key="3">
    <source>
        <dbReference type="Proteomes" id="UP000694257"/>
    </source>
</evidence>
<dbReference type="InterPro" id="IPR000792">
    <property type="entry name" value="Tscrpt_reg_LuxR_C"/>
</dbReference>
<reference evidence="2 3" key="1">
    <citation type="submission" date="2021-07" db="EMBL/GenBank/DDBJ databases">
        <title>Whole Genome Sequence of Nocardia Iowensis.</title>
        <authorList>
            <person name="Lamm A."/>
            <person name="Collins-Fairclough A.M."/>
            <person name="Bunk B."/>
            <person name="Sproer C."/>
        </authorList>
    </citation>
    <scope>NUCLEOTIDE SEQUENCE [LARGE SCALE GENOMIC DNA]</scope>
    <source>
        <strain evidence="2 3">NRRL 5646</strain>
    </source>
</reference>
<dbReference type="Proteomes" id="UP000694257">
    <property type="component" value="Chromosome"/>
</dbReference>
<dbReference type="EMBL" id="CP078145">
    <property type="protein sequence ID" value="QXN94612.1"/>
    <property type="molecule type" value="Genomic_DNA"/>
</dbReference>
<gene>
    <name evidence="2" type="ORF">KV110_17095</name>
</gene>
<keyword evidence="3" id="KW-1185">Reference proteome</keyword>
<dbReference type="PROSITE" id="PS50043">
    <property type="entry name" value="HTH_LUXR_2"/>
    <property type="match status" value="1"/>
</dbReference>
<sequence>MPTAESRRGDGLPTPTDEFVGRNAELARISALLSGTTRLITLVGPGGIGKTRLAAEAMRRFRAQQQRPVFWARLARLRRPDDVLEEVVRSVARIDVAGRSAWDVLVDTFGASDPGPTVLVLDNCEHVLTGAFALVTKLLEVVPGLTILAASREPIGWMDEQVVLVAALPPGDSLALFRHRAELTGRPILDDPEQLAIAKEICRHVDHNPLFLQLAAARLLHRPPAGVLGELTGGADDRRLRWSYGARAGVDERHRSVRDVIAWSYDLCPEPERLLLDRMAVFAAGFETDTEDPHHNGAELEAVSAVCAGGGLMPDEIEPLLERLVERSLVAVHLTTTTVRFYLQESVRLFAWERLRERSLGGVSEARTLANRHRRYYRDKVTAGGALWDQSPDEWLRWARPAFDNVLLAIEQSLDDPDEAVIGLEIAVALMSLHVPFVQGAHRAMIRLTEHALRTTGGAQPAPTGLRVKAMALIAWSALWQGRQAYAAQLLDDCATAWLSEDDARRGWRVNPEVDIGLPPDVECTWALELLLIHMDLRSMTVFARAQRKFAAAGEGSGAERSQLFIAFACAYLGSAEQALDVTRHQLESVLASGSVWAISWAEIARAIALANHGQPEEAQEIARDAVARSYPTGDVWTTNSAMGAYLIALGRKLTDRQAAGANPAELTAIAREIVHIGAGFAARYRALGIEFDRVPMITAQMRPIIEATNAVLGEAETVAAAIRGSQLRPEHDDLPRYVLGSVTVDRELVEIEDRWHRLSAAERDVAVLVAANWPNSAIAARRGSSVRTVDAQVSTIRQKLSVASRSHIVRHIPAELVAQVRHEAENRPRNLRQRG</sequence>
<dbReference type="CDD" id="cd06170">
    <property type="entry name" value="LuxR_C_like"/>
    <property type="match status" value="1"/>
</dbReference>
<dbReference type="SMART" id="SM00421">
    <property type="entry name" value="HTH_LUXR"/>
    <property type="match status" value="1"/>
</dbReference>
<dbReference type="Pfam" id="PF00196">
    <property type="entry name" value="GerE"/>
    <property type="match status" value="1"/>
</dbReference>
<dbReference type="PANTHER" id="PTHR47691">
    <property type="entry name" value="REGULATOR-RELATED"/>
    <property type="match status" value="1"/>
</dbReference>
<dbReference type="RefSeq" id="WP_218477234.1">
    <property type="nucleotide sequence ID" value="NZ_BAABJN010000015.1"/>
</dbReference>
<dbReference type="Pfam" id="PF13191">
    <property type="entry name" value="AAA_16"/>
    <property type="match status" value="1"/>
</dbReference>